<evidence type="ECO:0000313" key="2">
    <source>
        <dbReference type="EMBL" id="SJK99905.1"/>
    </source>
</evidence>
<evidence type="ECO:0000256" key="1">
    <source>
        <dbReference type="SAM" id="MobiDB-lite"/>
    </source>
</evidence>
<dbReference type="AlphaFoldDB" id="A0A284QTU5"/>
<feature type="compositionally biased region" description="Polar residues" evidence="1">
    <location>
        <begin position="38"/>
        <end position="51"/>
    </location>
</feature>
<keyword evidence="3" id="KW-1185">Reference proteome</keyword>
<reference evidence="3" key="1">
    <citation type="journal article" date="2017" name="Nat. Ecol. Evol.">
        <title>Genome expansion and lineage-specific genetic innovations in the forest pathogenic fungi Armillaria.</title>
        <authorList>
            <person name="Sipos G."/>
            <person name="Prasanna A.N."/>
            <person name="Walter M.C."/>
            <person name="O'Connor E."/>
            <person name="Balint B."/>
            <person name="Krizsan K."/>
            <person name="Kiss B."/>
            <person name="Hess J."/>
            <person name="Varga T."/>
            <person name="Slot J."/>
            <person name="Riley R."/>
            <person name="Boka B."/>
            <person name="Rigling D."/>
            <person name="Barry K."/>
            <person name="Lee J."/>
            <person name="Mihaltcheva S."/>
            <person name="LaButti K."/>
            <person name="Lipzen A."/>
            <person name="Waldron R."/>
            <person name="Moloney N.M."/>
            <person name="Sperisen C."/>
            <person name="Kredics L."/>
            <person name="Vagvoelgyi C."/>
            <person name="Patrignani A."/>
            <person name="Fitzpatrick D."/>
            <person name="Nagy I."/>
            <person name="Doyle S."/>
            <person name="Anderson J.B."/>
            <person name="Grigoriev I.V."/>
            <person name="Gueldener U."/>
            <person name="Muensterkoetter M."/>
            <person name="Nagy L.G."/>
        </authorList>
    </citation>
    <scope>NUCLEOTIDE SEQUENCE [LARGE SCALE GENOMIC DNA]</scope>
    <source>
        <strain evidence="3">C18/9</strain>
    </source>
</reference>
<feature type="region of interest" description="Disordered" evidence="1">
    <location>
        <begin position="13"/>
        <end position="122"/>
    </location>
</feature>
<organism evidence="2 3">
    <name type="scientific">Armillaria ostoyae</name>
    <name type="common">Armillaria root rot fungus</name>
    <dbReference type="NCBI Taxonomy" id="47428"/>
    <lineage>
        <taxon>Eukaryota</taxon>
        <taxon>Fungi</taxon>
        <taxon>Dikarya</taxon>
        <taxon>Basidiomycota</taxon>
        <taxon>Agaricomycotina</taxon>
        <taxon>Agaricomycetes</taxon>
        <taxon>Agaricomycetidae</taxon>
        <taxon>Agaricales</taxon>
        <taxon>Marasmiineae</taxon>
        <taxon>Physalacriaceae</taxon>
        <taxon>Armillaria</taxon>
    </lineage>
</organism>
<dbReference type="Proteomes" id="UP000219338">
    <property type="component" value="Unassembled WGS sequence"/>
</dbReference>
<accession>A0A284QTU5</accession>
<proteinExistence type="predicted"/>
<dbReference type="EMBL" id="FUEG01000002">
    <property type="protein sequence ID" value="SJK99905.1"/>
    <property type="molecule type" value="Genomic_DNA"/>
</dbReference>
<sequence length="172" mass="18378">MLDDTRHTLHHCLGLQEGPTGSLLKPNPATPSLHPRTAHTSLGNGLASTSPWMDRPIPTSLPAPQPIITPIPLPVASPPTGLPPSEKTMTPSTPRDPNTSGSLLPPSTKTSLDPSTPKPGSYKNAILRLMTLSKAQTTTSQWTSTSPTRKETHYPRGSWATAIKARIFANWG</sequence>
<evidence type="ECO:0000313" key="3">
    <source>
        <dbReference type="Proteomes" id="UP000219338"/>
    </source>
</evidence>
<protein>
    <submittedName>
        <fullName evidence="2">Uncharacterized protein</fullName>
    </submittedName>
</protein>
<gene>
    <name evidence="2" type="ORF">ARMOST_03216</name>
</gene>
<name>A0A284QTU5_ARMOS</name>
<feature type="compositionally biased region" description="Pro residues" evidence="1">
    <location>
        <begin position="59"/>
        <end position="82"/>
    </location>
</feature>
<feature type="compositionally biased region" description="Polar residues" evidence="1">
    <location>
        <begin position="87"/>
        <end position="114"/>
    </location>
</feature>